<evidence type="ECO:0000259" key="1">
    <source>
        <dbReference type="Pfam" id="PF13274"/>
    </source>
</evidence>
<dbReference type="RefSeq" id="WP_150932829.1">
    <property type="nucleotide sequence ID" value="NZ_VYTZ01000003.1"/>
</dbReference>
<dbReference type="EMBL" id="VYTZ01000003">
    <property type="protein sequence ID" value="KAA9379640.1"/>
    <property type="molecule type" value="Genomic_DNA"/>
</dbReference>
<comment type="caution">
    <text evidence="2">The sequence shown here is derived from an EMBL/GenBank/DDBJ whole genome shotgun (WGS) entry which is preliminary data.</text>
</comment>
<organism evidence="2 3">
    <name type="scientific">Microbispora cellulosiformans</name>
    <dbReference type="NCBI Taxonomy" id="2614688"/>
    <lineage>
        <taxon>Bacteria</taxon>
        <taxon>Bacillati</taxon>
        <taxon>Actinomycetota</taxon>
        <taxon>Actinomycetes</taxon>
        <taxon>Streptosporangiales</taxon>
        <taxon>Streptosporangiaceae</taxon>
        <taxon>Microbispora</taxon>
    </lineage>
</organism>
<feature type="domain" description="Antitoxin SocA-like Panacea" evidence="1">
    <location>
        <begin position="23"/>
        <end position="114"/>
    </location>
</feature>
<evidence type="ECO:0000313" key="2">
    <source>
        <dbReference type="EMBL" id="KAA9379640.1"/>
    </source>
</evidence>
<name>A0A5J5K688_9ACTN</name>
<reference evidence="2 3" key="1">
    <citation type="submission" date="2019-09" db="EMBL/GenBank/DDBJ databases">
        <title>Screening of Novel Bioactive Compounds from Soil-Associated.</title>
        <authorList>
            <person name="Gong X."/>
        </authorList>
    </citation>
    <scope>NUCLEOTIDE SEQUENCE [LARGE SCALE GENOMIC DNA]</scope>
    <source>
        <strain evidence="2 3">Gxj-6</strain>
    </source>
</reference>
<evidence type="ECO:0000313" key="3">
    <source>
        <dbReference type="Proteomes" id="UP000327011"/>
    </source>
</evidence>
<dbReference type="AlphaFoldDB" id="A0A5J5K688"/>
<accession>A0A5J5K688</accession>
<gene>
    <name evidence="2" type="ORF">F5972_08280</name>
</gene>
<proteinExistence type="predicted"/>
<keyword evidence="3" id="KW-1185">Reference proteome</keyword>
<sequence>MARIKDVAAYILAKCGPMTAMKLQKLCYYAYGYHLAWEGRPLFRAPFEAWANGPVAPALYGLHRGRFQLDAGDIPGDPGVLDDGERESVDVVLDNLGKLSAHDLSEMTHREAPWVNARKRANVGPLERSSEPLDDDEIYEFFDALVSADGQQ</sequence>
<dbReference type="Pfam" id="PF13274">
    <property type="entry name" value="SocA_Panacea"/>
    <property type="match status" value="1"/>
</dbReference>
<protein>
    <submittedName>
        <fullName evidence="2">DUF4065 domain-containing protein</fullName>
    </submittedName>
</protein>
<dbReference type="Proteomes" id="UP000327011">
    <property type="component" value="Unassembled WGS sequence"/>
</dbReference>
<dbReference type="InterPro" id="IPR025272">
    <property type="entry name" value="SocA_Panacea"/>
</dbReference>